<dbReference type="EMBL" id="KN837753">
    <property type="protein sequence ID" value="KIJ23222.1"/>
    <property type="molecule type" value="Genomic_DNA"/>
</dbReference>
<reference evidence="1 2" key="1">
    <citation type="submission" date="2014-06" db="EMBL/GenBank/DDBJ databases">
        <title>Evolutionary Origins and Diversification of the Mycorrhizal Mutualists.</title>
        <authorList>
            <consortium name="DOE Joint Genome Institute"/>
            <consortium name="Mycorrhizal Genomics Consortium"/>
            <person name="Kohler A."/>
            <person name="Kuo A."/>
            <person name="Nagy L.G."/>
            <person name="Floudas D."/>
            <person name="Copeland A."/>
            <person name="Barry K.W."/>
            <person name="Cichocki N."/>
            <person name="Veneault-Fourrey C."/>
            <person name="LaButti K."/>
            <person name="Lindquist E.A."/>
            <person name="Lipzen A."/>
            <person name="Lundell T."/>
            <person name="Morin E."/>
            <person name="Murat C."/>
            <person name="Riley R."/>
            <person name="Ohm R."/>
            <person name="Sun H."/>
            <person name="Tunlid A."/>
            <person name="Henrissat B."/>
            <person name="Grigoriev I.V."/>
            <person name="Hibbett D.S."/>
            <person name="Martin F."/>
        </authorList>
    </citation>
    <scope>NUCLEOTIDE SEQUENCE [LARGE SCALE GENOMIC DNA]</scope>
    <source>
        <strain evidence="1 2">SS14</strain>
    </source>
</reference>
<name>A0A0C9U2B1_SPHS4</name>
<dbReference type="Proteomes" id="UP000054279">
    <property type="component" value="Unassembled WGS sequence"/>
</dbReference>
<dbReference type="OrthoDB" id="3209743at2759"/>
<keyword evidence="2" id="KW-1185">Reference proteome</keyword>
<evidence type="ECO:0000313" key="1">
    <source>
        <dbReference type="EMBL" id="KIJ23222.1"/>
    </source>
</evidence>
<organism evidence="1 2">
    <name type="scientific">Sphaerobolus stellatus (strain SS14)</name>
    <dbReference type="NCBI Taxonomy" id="990650"/>
    <lineage>
        <taxon>Eukaryota</taxon>
        <taxon>Fungi</taxon>
        <taxon>Dikarya</taxon>
        <taxon>Basidiomycota</taxon>
        <taxon>Agaricomycotina</taxon>
        <taxon>Agaricomycetes</taxon>
        <taxon>Phallomycetidae</taxon>
        <taxon>Geastrales</taxon>
        <taxon>Sphaerobolaceae</taxon>
        <taxon>Sphaerobolus</taxon>
    </lineage>
</organism>
<accession>A0A0C9U2B1</accession>
<dbReference type="Gene3D" id="3.90.230.10">
    <property type="entry name" value="Creatinase/methionine aminopeptidase superfamily"/>
    <property type="match status" value="1"/>
</dbReference>
<gene>
    <name evidence="1" type="ORF">M422DRAFT_196209</name>
</gene>
<dbReference type="SUPFAM" id="SSF55920">
    <property type="entry name" value="Creatinase/aminopeptidase"/>
    <property type="match status" value="1"/>
</dbReference>
<dbReference type="InterPro" id="IPR036005">
    <property type="entry name" value="Creatinase/aminopeptidase-like"/>
</dbReference>
<feature type="non-terminal residue" evidence="1">
    <location>
        <position position="1"/>
    </location>
</feature>
<dbReference type="AlphaFoldDB" id="A0A0C9U2B1"/>
<proteinExistence type="predicted"/>
<dbReference type="HOGENOM" id="CLU_3112223_0_0_1"/>
<protein>
    <submittedName>
        <fullName evidence="1">Unplaced genomic scaffold SPHSTscaffold_678, whole genome shotgun sequence</fullName>
    </submittedName>
</protein>
<sequence>PDNWTAVTVDGSPSAQFEETLLITETGVENLTAGTRKDYWDPPASTNEAAA</sequence>
<evidence type="ECO:0000313" key="2">
    <source>
        <dbReference type="Proteomes" id="UP000054279"/>
    </source>
</evidence>